<name>A0ABQ5ZVT3_9GAMM</name>
<dbReference type="EMBL" id="BSOR01000005">
    <property type="protein sequence ID" value="GLR62776.1"/>
    <property type="molecule type" value="Genomic_DNA"/>
</dbReference>
<dbReference type="Proteomes" id="UP001156682">
    <property type="component" value="Unassembled WGS sequence"/>
</dbReference>
<keyword evidence="2" id="KW-1185">Reference proteome</keyword>
<evidence type="ECO:0000313" key="1">
    <source>
        <dbReference type="EMBL" id="GLR62776.1"/>
    </source>
</evidence>
<protein>
    <recommendedName>
        <fullName evidence="3">Transposase</fullName>
    </recommendedName>
</protein>
<evidence type="ECO:0000313" key="2">
    <source>
        <dbReference type="Proteomes" id="UP001156682"/>
    </source>
</evidence>
<reference evidence="2" key="1">
    <citation type="journal article" date="2019" name="Int. J. Syst. Evol. Microbiol.">
        <title>The Global Catalogue of Microorganisms (GCM) 10K type strain sequencing project: providing services to taxonomists for standard genome sequencing and annotation.</title>
        <authorList>
            <consortium name="The Broad Institute Genomics Platform"/>
            <consortium name="The Broad Institute Genome Sequencing Center for Infectious Disease"/>
            <person name="Wu L."/>
            <person name="Ma J."/>
        </authorList>
    </citation>
    <scope>NUCLEOTIDE SEQUENCE [LARGE SCALE GENOMIC DNA]</scope>
    <source>
        <strain evidence="2">NBRC 100033</strain>
    </source>
</reference>
<comment type="caution">
    <text evidence="1">The sequence shown here is derived from an EMBL/GenBank/DDBJ whole genome shotgun (WGS) entry which is preliminary data.</text>
</comment>
<proteinExistence type="predicted"/>
<gene>
    <name evidence="1" type="ORF">GCM10007878_02110</name>
</gene>
<accession>A0ABQ5ZVT3</accession>
<evidence type="ECO:0008006" key="3">
    <source>
        <dbReference type="Google" id="ProtNLM"/>
    </source>
</evidence>
<organism evidence="1 2">
    <name type="scientific">Marinospirillum insulare</name>
    <dbReference type="NCBI Taxonomy" id="217169"/>
    <lineage>
        <taxon>Bacteria</taxon>
        <taxon>Pseudomonadati</taxon>
        <taxon>Pseudomonadota</taxon>
        <taxon>Gammaproteobacteria</taxon>
        <taxon>Oceanospirillales</taxon>
        <taxon>Oceanospirillaceae</taxon>
        <taxon>Marinospirillum</taxon>
    </lineage>
</organism>
<sequence>MNFEGFTLDQLLELNHLICRRIDELREKETLQALVRLHVGMKVTFEARDGIKVGLVTKINRKSVIVLGKDDDGRKQYKVSPELLTPLKEVK</sequence>
<dbReference type="RefSeq" id="WP_027851861.1">
    <property type="nucleotide sequence ID" value="NZ_BSOR01000005.1"/>
</dbReference>